<dbReference type="OrthoDB" id="1331714at2"/>
<reference evidence="1 2" key="1">
    <citation type="submission" date="2018-05" db="EMBL/GenBank/DDBJ databases">
        <title>Genome sequencing of Flavobacterium sp. HYN0056.</title>
        <authorList>
            <person name="Yi H."/>
            <person name="Baek C."/>
        </authorList>
    </citation>
    <scope>NUCLEOTIDE SEQUENCE [LARGE SCALE GENOMIC DNA]</scope>
    <source>
        <strain evidence="1 2">HYN0056</strain>
    </source>
</reference>
<name>A0A2S1YFC3_9FLAO</name>
<protein>
    <submittedName>
        <fullName evidence="1">Uncharacterized protein</fullName>
    </submittedName>
</protein>
<dbReference type="Proteomes" id="UP000245250">
    <property type="component" value="Chromosome"/>
</dbReference>
<dbReference type="EMBL" id="CP029255">
    <property type="protein sequence ID" value="AWK02736.1"/>
    <property type="molecule type" value="Genomic_DNA"/>
</dbReference>
<dbReference type="RefSeq" id="WP_109190365.1">
    <property type="nucleotide sequence ID" value="NZ_CP029255.1"/>
</dbReference>
<dbReference type="KEGG" id="fcr:HYN56_00295"/>
<evidence type="ECO:0000313" key="2">
    <source>
        <dbReference type="Proteomes" id="UP000245250"/>
    </source>
</evidence>
<proteinExistence type="predicted"/>
<evidence type="ECO:0000313" key="1">
    <source>
        <dbReference type="EMBL" id="AWK02736.1"/>
    </source>
</evidence>
<gene>
    <name evidence="1" type="ORF">HYN56_00295</name>
</gene>
<accession>A0A2S1YFC3</accession>
<dbReference type="AlphaFoldDB" id="A0A2S1YFC3"/>
<sequence length="255" mass="29217">MGDWNTLHFFDDKAFYGKVVPDLLGKGELLKKHFESKLGNSILWSNNNSDERIEAILKFCHSFDKDFKIHKDLYAIVARKKKPGEQYLDALHAMHHDAEKFKKQNYKVIDDLTEILPLLVFSECAGFNPHLILGRRIFTGRVNAKPKSVAEEIIIRITNQEHGSVYPYNSGIINWITNEDLRLLWMDKDSLFPTDADSEGYLQEFLTFIEIALDNNLGVISGSNMKESILKMIENPAVVIKLNPEELGLTCVINY</sequence>
<organism evidence="1 2">
    <name type="scientific">Flavobacterium crocinum</name>
    <dbReference type="NCBI Taxonomy" id="2183896"/>
    <lineage>
        <taxon>Bacteria</taxon>
        <taxon>Pseudomonadati</taxon>
        <taxon>Bacteroidota</taxon>
        <taxon>Flavobacteriia</taxon>
        <taxon>Flavobacteriales</taxon>
        <taxon>Flavobacteriaceae</taxon>
        <taxon>Flavobacterium</taxon>
    </lineage>
</organism>
<keyword evidence="2" id="KW-1185">Reference proteome</keyword>